<accession>A0A1Y1WJ95</accession>
<reference evidence="2 3" key="1">
    <citation type="submission" date="2016-07" db="EMBL/GenBank/DDBJ databases">
        <title>Pervasive Adenine N6-methylation of Active Genes in Fungi.</title>
        <authorList>
            <consortium name="DOE Joint Genome Institute"/>
            <person name="Mondo S.J."/>
            <person name="Dannebaum R.O."/>
            <person name="Kuo R.C."/>
            <person name="Labutti K."/>
            <person name="Haridas S."/>
            <person name="Kuo A."/>
            <person name="Salamov A."/>
            <person name="Ahrendt S.R."/>
            <person name="Lipzen A."/>
            <person name="Sullivan W."/>
            <person name="Andreopoulos W.B."/>
            <person name="Clum A."/>
            <person name="Lindquist E."/>
            <person name="Daum C."/>
            <person name="Ramamoorthy G.K."/>
            <person name="Gryganskyi A."/>
            <person name="Culley D."/>
            <person name="Magnuson J.K."/>
            <person name="James T.Y."/>
            <person name="O'Malley M.A."/>
            <person name="Stajich J.E."/>
            <person name="Spatafora J.W."/>
            <person name="Visel A."/>
            <person name="Grigoriev I.V."/>
        </authorList>
    </citation>
    <scope>NUCLEOTIDE SEQUENCE [LARGE SCALE GENOMIC DNA]</scope>
    <source>
        <strain evidence="2 3">ATCC 12442</strain>
    </source>
</reference>
<dbReference type="AlphaFoldDB" id="A0A1Y1WJ95"/>
<comment type="caution">
    <text evidence="2">The sequence shown here is derived from an EMBL/GenBank/DDBJ whole genome shotgun (WGS) entry which is preliminary data.</text>
</comment>
<keyword evidence="3" id="KW-1185">Reference proteome</keyword>
<feature type="region of interest" description="Disordered" evidence="1">
    <location>
        <begin position="253"/>
        <end position="325"/>
    </location>
</feature>
<dbReference type="RefSeq" id="XP_040746774.1">
    <property type="nucleotide sequence ID" value="XM_040891122.1"/>
</dbReference>
<dbReference type="OrthoDB" id="78858at2759"/>
<protein>
    <submittedName>
        <fullName evidence="2">Uncharacterized protein</fullName>
    </submittedName>
</protein>
<dbReference type="Proteomes" id="UP000193922">
    <property type="component" value="Unassembled WGS sequence"/>
</dbReference>
<name>A0A1Y1WJ95_9FUNG</name>
<evidence type="ECO:0000256" key="1">
    <source>
        <dbReference type="SAM" id="MobiDB-lite"/>
    </source>
</evidence>
<feature type="compositionally biased region" description="Basic residues" evidence="1">
    <location>
        <begin position="94"/>
        <end position="107"/>
    </location>
</feature>
<dbReference type="GeneID" id="63807770"/>
<evidence type="ECO:0000313" key="3">
    <source>
        <dbReference type="Proteomes" id="UP000193922"/>
    </source>
</evidence>
<feature type="compositionally biased region" description="Low complexity" evidence="1">
    <location>
        <begin position="305"/>
        <end position="314"/>
    </location>
</feature>
<proteinExistence type="predicted"/>
<evidence type="ECO:0000313" key="2">
    <source>
        <dbReference type="EMBL" id="ORX73563.1"/>
    </source>
</evidence>
<organism evidence="2 3">
    <name type="scientific">Linderina pennispora</name>
    <dbReference type="NCBI Taxonomy" id="61395"/>
    <lineage>
        <taxon>Eukaryota</taxon>
        <taxon>Fungi</taxon>
        <taxon>Fungi incertae sedis</taxon>
        <taxon>Zoopagomycota</taxon>
        <taxon>Kickxellomycotina</taxon>
        <taxon>Kickxellomycetes</taxon>
        <taxon>Kickxellales</taxon>
        <taxon>Kickxellaceae</taxon>
        <taxon>Linderina</taxon>
    </lineage>
</organism>
<sequence length="351" mass="38211">MSRIQQQEAYLARELDAERTRVKRLEAENAQLLAHLQSLHIGSRPAASSAGNSKFEAEHIANNAVERTSSVESDFAQTSTIPIKNASAGSKPGKGTRSRSHSRHSGKFHTLSGYPITHQTSTGPMIAWRARRRVLETAMEQEQERMFNQGRRLSGSISPGGPFVASTGVPGAVSPRWAHSRSSSVSSFGNGSVASDVNSLRLRLADCERELVSCYSQSQIYKKELVALRQRLGMSVDDLYLDDPVPMALKSTYAEGGSARPRRSQSVSSSSSTGTTPQLARRGSGHHMGEYFGMLPSVPRRAAQRPRSVLLSPRRSMEDHQSAAATFSAADQASLFAFKSGTTHRATRNIK</sequence>
<gene>
    <name evidence="2" type="ORF">DL89DRAFT_319350</name>
</gene>
<feature type="region of interest" description="Disordered" evidence="1">
    <location>
        <begin position="66"/>
        <end position="116"/>
    </location>
</feature>
<dbReference type="STRING" id="61395.A0A1Y1WJ95"/>
<feature type="compositionally biased region" description="Polar residues" evidence="1">
    <location>
        <begin position="66"/>
        <end position="82"/>
    </location>
</feature>
<dbReference type="EMBL" id="MCFD01000001">
    <property type="protein sequence ID" value="ORX73563.1"/>
    <property type="molecule type" value="Genomic_DNA"/>
</dbReference>